<accession>C0GHC9</accession>
<evidence type="ECO:0000313" key="3">
    <source>
        <dbReference type="Proteomes" id="UP000006443"/>
    </source>
</evidence>
<gene>
    <name evidence="2" type="ORF">DealDRAFT_1888</name>
</gene>
<evidence type="ECO:0000259" key="1">
    <source>
        <dbReference type="Pfam" id="PF26347"/>
    </source>
</evidence>
<dbReference type="STRING" id="555088.DealDRAFT_1888"/>
<reference evidence="2 3" key="1">
    <citation type="submission" date="2009-02" db="EMBL/GenBank/DDBJ databases">
        <title>Sequencing of the draft genome and assembly of Dethiobacter alkaliphilus AHT 1.</title>
        <authorList>
            <consortium name="US DOE Joint Genome Institute (JGI-PGF)"/>
            <person name="Lucas S."/>
            <person name="Copeland A."/>
            <person name="Lapidus A."/>
            <person name="Glavina del Rio T."/>
            <person name="Dalin E."/>
            <person name="Tice H."/>
            <person name="Bruce D."/>
            <person name="Goodwin L."/>
            <person name="Pitluck S."/>
            <person name="Larimer F."/>
            <person name="Land M.L."/>
            <person name="Hauser L."/>
            <person name="Muyzer G."/>
        </authorList>
    </citation>
    <scope>NUCLEOTIDE SEQUENCE [LARGE SCALE GENOMIC DNA]</scope>
    <source>
        <strain evidence="2 3">AHT 1</strain>
    </source>
</reference>
<evidence type="ECO:0000313" key="2">
    <source>
        <dbReference type="EMBL" id="EEG77135.1"/>
    </source>
</evidence>
<dbReference type="eggNOG" id="ENOG50339M8">
    <property type="taxonomic scope" value="Bacteria"/>
</dbReference>
<sequence length="153" mass="17968">MKKALALIILGVIIGAAAMNTYLSRRMDELYIRHETLRVELYETEERLKKIEAQWQNHQALVIQEVEIQFVREEKDQFLAVKLREAVSRLTQDLIGEEVEKVPHALLRHLIDQRIVDVEGKRYRLQAEMIIVAPKVTYVLDYAEQTEQRDSEP</sequence>
<dbReference type="Proteomes" id="UP000006443">
    <property type="component" value="Unassembled WGS sequence"/>
</dbReference>
<proteinExistence type="predicted"/>
<dbReference type="RefSeq" id="WP_008516887.1">
    <property type="nucleotide sequence ID" value="NZ_ACJM01000009.1"/>
</dbReference>
<dbReference type="InterPro" id="IPR058620">
    <property type="entry name" value="YtrI_C"/>
</dbReference>
<feature type="domain" description="Sporulation membrane protein YtrI C-terminal" evidence="1">
    <location>
        <begin position="64"/>
        <end position="138"/>
    </location>
</feature>
<dbReference type="Pfam" id="PF26347">
    <property type="entry name" value="YtrI_sporulation"/>
    <property type="match status" value="1"/>
</dbReference>
<comment type="caution">
    <text evidence="2">The sequence shown here is derived from an EMBL/GenBank/DDBJ whole genome shotgun (WGS) entry which is preliminary data.</text>
</comment>
<keyword evidence="3" id="KW-1185">Reference proteome</keyword>
<protein>
    <recommendedName>
        <fullName evidence="1">Sporulation membrane protein YtrI C-terminal domain-containing protein</fullName>
    </recommendedName>
</protein>
<name>C0GHC9_DETAL</name>
<dbReference type="AlphaFoldDB" id="C0GHC9"/>
<dbReference type="EMBL" id="ACJM01000009">
    <property type="protein sequence ID" value="EEG77135.1"/>
    <property type="molecule type" value="Genomic_DNA"/>
</dbReference>
<organism evidence="2 3">
    <name type="scientific">Dethiobacter alkaliphilus AHT 1</name>
    <dbReference type="NCBI Taxonomy" id="555088"/>
    <lineage>
        <taxon>Bacteria</taxon>
        <taxon>Bacillati</taxon>
        <taxon>Bacillota</taxon>
        <taxon>Dethiobacteria</taxon>
        <taxon>Dethiobacterales</taxon>
        <taxon>Dethiobacteraceae</taxon>
        <taxon>Dethiobacter</taxon>
    </lineage>
</organism>